<keyword evidence="2" id="KW-0346">Stress response</keyword>
<evidence type="ECO:0000313" key="2">
    <source>
        <dbReference type="EMBL" id="EKC70835.1"/>
    </source>
</evidence>
<dbReference type="FunFam" id="2.60.40.790:FF:000045">
    <property type="entry name" value="Hsp20/alpha crystallin family protein"/>
    <property type="match status" value="1"/>
</dbReference>
<dbReference type="Pfam" id="PF00011">
    <property type="entry name" value="HSP20"/>
    <property type="match status" value="1"/>
</dbReference>
<organism evidence="2">
    <name type="scientific">human gut metagenome</name>
    <dbReference type="NCBI Taxonomy" id="408170"/>
    <lineage>
        <taxon>unclassified sequences</taxon>
        <taxon>metagenomes</taxon>
        <taxon>organismal metagenomes</taxon>
    </lineage>
</organism>
<dbReference type="SUPFAM" id="SSF49764">
    <property type="entry name" value="HSP20-like chaperones"/>
    <property type="match status" value="1"/>
</dbReference>
<feature type="domain" description="SHSP" evidence="1">
    <location>
        <begin position="24"/>
        <end position="143"/>
    </location>
</feature>
<sequence>MPVRRNQNWLPSIFNDFFGNEWVDKSNVTAPAVNILETEDNFQVEVAAPGMTKEDFKVNINEDNELLITMEKKAEQKEEDKKHKGTYLRREFSYSQFQQSLILPDNVEKEKIAAKVEHGVLTVEIPKKKEVHVTPAARQIEIK</sequence>
<dbReference type="InterPro" id="IPR008978">
    <property type="entry name" value="HSP20-like_chaperone"/>
</dbReference>
<reference evidence="2" key="1">
    <citation type="journal article" date="2013" name="Environ. Microbiol.">
        <title>Microbiota from the distal guts of lean and obese adolescents exhibit partial functional redundancy besides clear differences in community structure.</title>
        <authorList>
            <person name="Ferrer M."/>
            <person name="Ruiz A."/>
            <person name="Lanza F."/>
            <person name="Haange S.B."/>
            <person name="Oberbach A."/>
            <person name="Till H."/>
            <person name="Bargiela R."/>
            <person name="Campoy C."/>
            <person name="Segura M.T."/>
            <person name="Richter M."/>
            <person name="von Bergen M."/>
            <person name="Seifert J."/>
            <person name="Suarez A."/>
        </authorList>
    </citation>
    <scope>NUCLEOTIDE SEQUENCE</scope>
</reference>
<protein>
    <submittedName>
        <fullName evidence="2">Small heat shock protein</fullName>
    </submittedName>
</protein>
<name>K1TXC8_9ZZZZ</name>
<dbReference type="AlphaFoldDB" id="K1TXC8"/>
<comment type="caution">
    <text evidence="2">The sequence shown here is derived from an EMBL/GenBank/DDBJ whole genome shotgun (WGS) entry which is preliminary data.</text>
</comment>
<dbReference type="InterPro" id="IPR002068">
    <property type="entry name" value="A-crystallin/Hsp20_dom"/>
</dbReference>
<evidence type="ECO:0000259" key="1">
    <source>
        <dbReference type="PROSITE" id="PS01031"/>
    </source>
</evidence>
<gene>
    <name evidence="2" type="ORF">OBE_03691</name>
</gene>
<dbReference type="PROSITE" id="PS01031">
    <property type="entry name" value="SHSP"/>
    <property type="match status" value="1"/>
</dbReference>
<dbReference type="Gene3D" id="2.60.40.790">
    <property type="match status" value="1"/>
</dbReference>
<dbReference type="InterPro" id="IPR031107">
    <property type="entry name" value="Small_HSP"/>
</dbReference>
<proteinExistence type="predicted"/>
<dbReference type="CDD" id="cd06464">
    <property type="entry name" value="ACD_sHsps-like"/>
    <property type="match status" value="1"/>
</dbReference>
<dbReference type="EMBL" id="AJWZ01002483">
    <property type="protein sequence ID" value="EKC70835.1"/>
    <property type="molecule type" value="Genomic_DNA"/>
</dbReference>
<dbReference type="PANTHER" id="PTHR11527">
    <property type="entry name" value="HEAT-SHOCK PROTEIN 20 FAMILY MEMBER"/>
    <property type="match status" value="1"/>
</dbReference>
<accession>K1TXC8</accession>